<dbReference type="Pfam" id="PF17189">
    <property type="entry name" value="Glyco_hydro_30C"/>
    <property type="match status" value="1"/>
</dbReference>
<evidence type="ECO:0000313" key="5">
    <source>
        <dbReference type="EMBL" id="MFB9753564.1"/>
    </source>
</evidence>
<feature type="domain" description="Copper amine oxidase-like N-terminal" evidence="3">
    <location>
        <begin position="404"/>
        <end position="511"/>
    </location>
</feature>
<evidence type="ECO:0000259" key="4">
    <source>
        <dbReference type="Pfam" id="PF17189"/>
    </source>
</evidence>
<evidence type="ECO:0000313" key="6">
    <source>
        <dbReference type="Proteomes" id="UP001589619"/>
    </source>
</evidence>
<dbReference type="Proteomes" id="UP001589619">
    <property type="component" value="Unassembled WGS sequence"/>
</dbReference>
<dbReference type="PANTHER" id="PTHR42767:SF1">
    <property type="entry name" value="ENDO-BETA-1,6-GALACTANASE-LIKE DOMAIN-CONTAINING PROTEIN"/>
    <property type="match status" value="1"/>
</dbReference>
<evidence type="ECO:0000256" key="1">
    <source>
        <dbReference type="SAM" id="SignalP"/>
    </source>
</evidence>
<proteinExistence type="predicted"/>
<dbReference type="InterPro" id="IPR017853">
    <property type="entry name" value="GH"/>
</dbReference>
<dbReference type="InterPro" id="IPR033452">
    <property type="entry name" value="GH30_C"/>
</dbReference>
<reference evidence="5 6" key="1">
    <citation type="submission" date="2024-09" db="EMBL/GenBank/DDBJ databases">
        <authorList>
            <person name="Sun Q."/>
            <person name="Mori K."/>
        </authorList>
    </citation>
    <scope>NUCLEOTIDE SEQUENCE [LARGE SCALE GENOMIC DNA]</scope>
    <source>
        <strain evidence="5 6">JCM 12520</strain>
    </source>
</reference>
<dbReference type="SUPFAM" id="SSF49785">
    <property type="entry name" value="Galactose-binding domain-like"/>
    <property type="match status" value="1"/>
</dbReference>
<dbReference type="Gene3D" id="2.60.40.1180">
    <property type="entry name" value="Golgi alpha-mannosidase II"/>
    <property type="match status" value="1"/>
</dbReference>
<evidence type="ECO:0000259" key="2">
    <source>
        <dbReference type="Pfam" id="PF02057"/>
    </source>
</evidence>
<protein>
    <submittedName>
        <fullName evidence="5">Stalk domain-containing protein</fullName>
    </submittedName>
</protein>
<dbReference type="InterPro" id="IPR039743">
    <property type="entry name" value="6GAL/EXGAL"/>
</dbReference>
<comment type="caution">
    <text evidence="5">The sequence shown here is derived from an EMBL/GenBank/DDBJ whole genome shotgun (WGS) entry which is preliminary data.</text>
</comment>
<organism evidence="5 6">
    <name type="scientific">Paenibacillus hodogayensis</name>
    <dbReference type="NCBI Taxonomy" id="279208"/>
    <lineage>
        <taxon>Bacteria</taxon>
        <taxon>Bacillati</taxon>
        <taxon>Bacillota</taxon>
        <taxon>Bacilli</taxon>
        <taxon>Bacillales</taxon>
        <taxon>Paenibacillaceae</taxon>
        <taxon>Paenibacillus</taxon>
    </lineage>
</organism>
<dbReference type="InterPro" id="IPR049161">
    <property type="entry name" value="GH59_cat"/>
</dbReference>
<dbReference type="Pfam" id="PF07833">
    <property type="entry name" value="Cu_amine_oxidN1"/>
    <property type="match status" value="1"/>
</dbReference>
<dbReference type="SUPFAM" id="SSF55383">
    <property type="entry name" value="Copper amine oxidase, domain N"/>
    <property type="match status" value="1"/>
</dbReference>
<feature type="domain" description="Glycosyl hydrolase family 30 beta sandwich" evidence="4">
    <location>
        <begin position="867"/>
        <end position="944"/>
    </location>
</feature>
<feature type="chain" id="PRO_5045257974" evidence="1">
    <location>
        <begin position="32"/>
        <end position="946"/>
    </location>
</feature>
<accession>A0ABV5VZ29</accession>
<dbReference type="Gene3D" id="3.20.20.80">
    <property type="entry name" value="Glycosidases"/>
    <property type="match status" value="1"/>
</dbReference>
<keyword evidence="6" id="KW-1185">Reference proteome</keyword>
<dbReference type="Pfam" id="PF02057">
    <property type="entry name" value="Glyco_hydro_59"/>
    <property type="match status" value="1"/>
</dbReference>
<dbReference type="SUPFAM" id="SSF51011">
    <property type="entry name" value="Glycosyl hydrolase domain"/>
    <property type="match status" value="1"/>
</dbReference>
<dbReference type="InterPro" id="IPR013780">
    <property type="entry name" value="Glyco_hydro_b"/>
</dbReference>
<dbReference type="Gene3D" id="2.60.120.260">
    <property type="entry name" value="Galactose-binding domain-like"/>
    <property type="match status" value="2"/>
</dbReference>
<dbReference type="RefSeq" id="WP_344901043.1">
    <property type="nucleotide sequence ID" value="NZ_BAAAYO010000001.1"/>
</dbReference>
<dbReference type="PANTHER" id="PTHR42767">
    <property type="entry name" value="ENDO-BETA-1,6-GALACTANASE"/>
    <property type="match status" value="1"/>
</dbReference>
<gene>
    <name evidence="5" type="ORF">ACFFNY_18510</name>
</gene>
<keyword evidence="1" id="KW-0732">Signal</keyword>
<dbReference type="Gene3D" id="3.30.457.10">
    <property type="entry name" value="Copper amine oxidase-like, N-terminal domain"/>
    <property type="match status" value="1"/>
</dbReference>
<dbReference type="EMBL" id="JBHMAG010000012">
    <property type="protein sequence ID" value="MFB9753564.1"/>
    <property type="molecule type" value="Genomic_DNA"/>
</dbReference>
<dbReference type="InterPro" id="IPR012854">
    <property type="entry name" value="Cu_amine_oxidase-like_N"/>
</dbReference>
<feature type="signal peptide" evidence="1">
    <location>
        <begin position="1"/>
        <end position="31"/>
    </location>
</feature>
<feature type="domain" description="Glycosyl hydrolase family 59 catalytic" evidence="2">
    <location>
        <begin position="543"/>
        <end position="851"/>
    </location>
</feature>
<name>A0ABV5VZ29_9BACL</name>
<sequence>MNQAWKKQYAHYLRISLVFSLLLQTFGFVSAAGAEEGGSGVSPPAVSISFDVYSNISEANLAIGGGASTISLDSDVYRGDSGKSVKISGRTQPYNRLKIPQAFDGLDMQAGKHYNISMWAKVGASSSVTNGYFYLSVVTYPGTRGPSDPPYYSDPANYKFLVGQDGWTKLTLPYMATGSTLYGIAVEQIGSGSWTATVPVFNIDDVEVAEVPPPTSKRITFDNAASVQQANIGIGGGQPAWGLSLSNTVVHGVYGGKSLQVGKRTEHFNRIKINDAFTGLDVTPGTQYDVSVYAKVNAASTVKAGYFFISVIDIDGAVTGNLAYYNDRANYRTLVTDQDWVKITLPYTVGVDPLYGITVEQMPLPGYNDVVGDLYFDDVELVKTGVTTDIPPSRLPPKGMQIVLDGKPVVYLNAKPEVQNGVPFLQLPKTFAALRADVTWDELTQTATAVKNGRTSAIAVGESFAQVNGANVALAAPAYMKDGVPMIPASYVADALEATVSWNAEDKIVTIGSKKVNVIEVDTSEVEQEIWGFGATANGPVDDLMKIGTTPRQQILDRLFGMEEDQAGLSIVRLEVNPFRKDDPDPGNAVQSTILPEPGVWDFDTDIHQRWFADQAVSRNPAMRFAGSVWSPPAWMKDNGSEIRGGHLKPEYYDDFAEYLLTWAKTYKEDYGYDVRWLSIQNEPEAQMDYASAIYTGQEMSGVVSAVYDAFQTDGIDVGLGAPEGGHLGSTLKLLNQMDPAAIQKLDYIGTHFYTWNSYDVYNYDLRSFGKPLFMMEYSVSPPNDPLMNGALEVADQISAALEQGYSSYLYWLFVTKPTAETSSTRREALVNLTFDGSYVVNKRLYTMGQFSRFIRPGDRKVKAESGNSQVTVTAAKNTTTGKSVLVAANSSSEPVTVTINGMTGSAVSVYRTSDTENIAPIGLYATGGGSFAYTLPPKSVTTFVE</sequence>
<evidence type="ECO:0000259" key="3">
    <source>
        <dbReference type="Pfam" id="PF07833"/>
    </source>
</evidence>
<dbReference type="SUPFAM" id="SSF51445">
    <property type="entry name" value="(Trans)glycosidases"/>
    <property type="match status" value="1"/>
</dbReference>
<dbReference type="InterPro" id="IPR008979">
    <property type="entry name" value="Galactose-bd-like_sf"/>
</dbReference>
<dbReference type="InterPro" id="IPR036582">
    <property type="entry name" value="Mao_N_sf"/>
</dbReference>